<evidence type="ECO:0000313" key="2">
    <source>
        <dbReference type="Proteomes" id="UP000009283"/>
    </source>
</evidence>
<name>G2TK12_HEYCO</name>
<dbReference type="AlphaFoldDB" id="G2TK12"/>
<dbReference type="KEGG" id="bag:Bcoa_1826"/>
<dbReference type="OrthoDB" id="2088102at2"/>
<dbReference type="eggNOG" id="ENOG5032WUQ">
    <property type="taxonomic scope" value="Bacteria"/>
</dbReference>
<sequence length="173" mass="20531">MLKINTFIKKPNLEINNLEDMLENPNKYFIRVDNETEIKNLSQEIDFDYINGAITIQYYDQFIMDFSLWDLVDQLWSYFIKLVEDVLQTGYGTTFFPDQPVKIEMKNISQDMVLFRLAEGEIISVALPRQEFLITILKSAHMFFNKLMSSFDGNVNYSYEINKIKEIQEQLQH</sequence>
<dbReference type="RefSeq" id="WP_014097097.1">
    <property type="nucleotide sequence ID" value="NC_016023.1"/>
</dbReference>
<evidence type="ECO:0000313" key="1">
    <source>
        <dbReference type="EMBL" id="AEP01013.1"/>
    </source>
</evidence>
<proteinExistence type="predicted"/>
<gene>
    <name evidence="1" type="ORF">Bcoa_1826</name>
</gene>
<dbReference type="Proteomes" id="UP000009283">
    <property type="component" value="Chromosome"/>
</dbReference>
<dbReference type="HOGENOM" id="CLU_126577_1_0_9"/>
<reference evidence="1 2" key="1">
    <citation type="journal article" date="2011" name="Stand. Genomic Sci.">
        <title>Complete Genome Sequence of a thermotolerant sporogenic lactic acid bacterium, Bacillus coagulans strain 36D1.</title>
        <authorList>
            <person name="Rhee M.S."/>
            <person name="Moritz B.E."/>
            <person name="Xie G."/>
            <person name="Glavina Del Rio T."/>
            <person name="Dalin E."/>
            <person name="Tice H."/>
            <person name="Bruce D."/>
            <person name="Goodwin L."/>
            <person name="Chertkov O."/>
            <person name="Brettin T."/>
            <person name="Han C."/>
            <person name="Detter C."/>
            <person name="Pitluck S."/>
            <person name="Land M.L."/>
            <person name="Patel M."/>
            <person name="Ou M."/>
            <person name="Harbrucker R."/>
            <person name="Ingram L.O."/>
            <person name="Shanmugam K.T."/>
        </authorList>
    </citation>
    <scope>NUCLEOTIDE SEQUENCE [LARGE SCALE GENOMIC DNA]</scope>
    <source>
        <strain evidence="1 2">36D1</strain>
    </source>
</reference>
<protein>
    <submittedName>
        <fullName evidence="1">Uncharacterized protein</fullName>
    </submittedName>
</protein>
<dbReference type="EMBL" id="CP003056">
    <property type="protein sequence ID" value="AEP01013.1"/>
    <property type="molecule type" value="Genomic_DNA"/>
</dbReference>
<accession>G2TK12</accession>
<organism evidence="1 2">
    <name type="scientific">Heyndrickxia coagulans 36D1</name>
    <dbReference type="NCBI Taxonomy" id="345219"/>
    <lineage>
        <taxon>Bacteria</taxon>
        <taxon>Bacillati</taxon>
        <taxon>Bacillota</taxon>
        <taxon>Bacilli</taxon>
        <taxon>Bacillales</taxon>
        <taxon>Bacillaceae</taxon>
        <taxon>Heyndrickxia</taxon>
    </lineage>
</organism>